<dbReference type="Proteomes" id="UP000534783">
    <property type="component" value="Unassembled WGS sequence"/>
</dbReference>
<dbReference type="EMBL" id="VTOW01000002">
    <property type="protein sequence ID" value="NKE71863.1"/>
    <property type="molecule type" value="Genomic_DNA"/>
</dbReference>
<name>A0A7X6DR44_9BACT</name>
<dbReference type="Pfam" id="PF06250">
    <property type="entry name" value="YhcG_C"/>
    <property type="match status" value="1"/>
</dbReference>
<sequence length="54" mass="5811">MAVASKVGPFAPEYAGKMDFYLNLLNEKERASDDRPSMGVRGTADSDSAYLGLP</sequence>
<proteinExistence type="predicted"/>
<feature type="domain" description="YhcG PDDEXK nuclease" evidence="2">
    <location>
        <begin position="3"/>
        <end position="41"/>
    </location>
</feature>
<dbReference type="InterPro" id="IPR009362">
    <property type="entry name" value="YhcG_C"/>
</dbReference>
<keyword evidence="4" id="KW-1185">Reference proteome</keyword>
<feature type="region of interest" description="Disordered" evidence="1">
    <location>
        <begin position="30"/>
        <end position="54"/>
    </location>
</feature>
<reference evidence="3 4" key="1">
    <citation type="journal article" date="2020" name="Nature">
        <title>Bacterial chemolithoautotrophy via manganese oxidation.</title>
        <authorList>
            <person name="Yu H."/>
            <person name="Leadbetter J.R."/>
        </authorList>
    </citation>
    <scope>NUCLEOTIDE SEQUENCE [LARGE SCALE GENOMIC DNA]</scope>
    <source>
        <strain evidence="3 4">Mn-1</strain>
    </source>
</reference>
<evidence type="ECO:0000256" key="1">
    <source>
        <dbReference type="SAM" id="MobiDB-lite"/>
    </source>
</evidence>
<dbReference type="AlphaFoldDB" id="A0A7X6DR44"/>
<organism evidence="3 4">
    <name type="scientific">Candidatus Manganitrophus noduliformans</name>
    <dbReference type="NCBI Taxonomy" id="2606439"/>
    <lineage>
        <taxon>Bacteria</taxon>
        <taxon>Pseudomonadati</taxon>
        <taxon>Nitrospirota</taxon>
        <taxon>Nitrospiria</taxon>
        <taxon>Candidatus Troglogloeales</taxon>
        <taxon>Candidatus Manganitrophaceae</taxon>
        <taxon>Candidatus Manganitrophus</taxon>
    </lineage>
</organism>
<evidence type="ECO:0000313" key="4">
    <source>
        <dbReference type="Proteomes" id="UP000534783"/>
    </source>
</evidence>
<accession>A0A7X6DR44</accession>
<comment type="caution">
    <text evidence="3">The sequence shown here is derived from an EMBL/GenBank/DDBJ whole genome shotgun (WGS) entry which is preliminary data.</text>
</comment>
<protein>
    <submittedName>
        <fullName evidence="3">DUF1016 domain-containing protein</fullName>
    </submittedName>
</protein>
<evidence type="ECO:0000259" key="2">
    <source>
        <dbReference type="Pfam" id="PF06250"/>
    </source>
</evidence>
<evidence type="ECO:0000313" key="3">
    <source>
        <dbReference type="EMBL" id="NKE71863.1"/>
    </source>
</evidence>
<gene>
    <name evidence="3" type="ORF">MNODULE_14030</name>
</gene>